<dbReference type="GO" id="GO:0003677">
    <property type="term" value="F:DNA binding"/>
    <property type="evidence" value="ECO:0007669"/>
    <property type="project" value="UniProtKB-UniRule"/>
</dbReference>
<dbReference type="PANTHER" id="PTHR21408:SF1">
    <property type="entry name" value="HOMEODOMAIN-ONLY PROTEIN"/>
    <property type="match status" value="1"/>
</dbReference>
<sequence length="99" mass="11582">MQRKQGITPGNIMSSKAMECMMLAEEQTKVLEDSFTKVTRHPDGTTLMLIAAECGLSEEDTQKWFKLRNAQWRRRRVFRLNSDQCWTDTEEGEKKKALR</sequence>
<evidence type="ECO:0000256" key="5">
    <source>
        <dbReference type="ARBA" id="ARBA00022491"/>
    </source>
</evidence>
<feature type="domain" description="Homeobox" evidence="12">
    <location>
        <begin position="14"/>
        <end position="75"/>
    </location>
</feature>
<keyword evidence="8" id="KW-0804">Transcription</keyword>
<dbReference type="AlphaFoldDB" id="A0A7J5XQF0"/>
<comment type="caution">
    <text evidence="13">The sequence shown here is derived from an EMBL/GenBank/DDBJ whole genome shotgun (WGS) entry which is preliminary data.</text>
</comment>
<evidence type="ECO:0000256" key="2">
    <source>
        <dbReference type="ARBA" id="ARBA00004123"/>
    </source>
</evidence>
<keyword evidence="5" id="KW-0678">Repressor</keyword>
<comment type="function">
    <text evidence="1">Sequence-specific transcription factor which is part of a developmental regulatory system that provides cells with specific positional identities on the anterior-posterior axis.</text>
</comment>
<evidence type="ECO:0000256" key="6">
    <source>
        <dbReference type="ARBA" id="ARBA00023015"/>
    </source>
</evidence>
<evidence type="ECO:0000256" key="8">
    <source>
        <dbReference type="ARBA" id="ARBA00023163"/>
    </source>
</evidence>
<dbReference type="InterPro" id="IPR039162">
    <property type="entry name" value="HOPX"/>
</dbReference>
<evidence type="ECO:0000256" key="4">
    <source>
        <dbReference type="ARBA" id="ARBA00022473"/>
    </source>
</evidence>
<keyword evidence="9 10" id="KW-0539">Nucleus</keyword>
<dbReference type="GO" id="GO:0006357">
    <property type="term" value="P:regulation of transcription by RNA polymerase II"/>
    <property type="evidence" value="ECO:0007669"/>
    <property type="project" value="TreeGrafter"/>
</dbReference>
<evidence type="ECO:0000256" key="1">
    <source>
        <dbReference type="ARBA" id="ARBA00003263"/>
    </source>
</evidence>
<keyword evidence="10 11" id="KW-0238">DNA-binding</keyword>
<evidence type="ECO:0000256" key="7">
    <source>
        <dbReference type="ARBA" id="ARBA00023155"/>
    </source>
</evidence>
<dbReference type="SUPFAM" id="SSF46689">
    <property type="entry name" value="Homeodomain-like"/>
    <property type="match status" value="1"/>
</dbReference>
<name>A0A7J5XQF0_DISMA</name>
<dbReference type="EMBL" id="JAAKFY010000022">
    <property type="protein sequence ID" value="KAF3838809.1"/>
    <property type="molecule type" value="Genomic_DNA"/>
</dbReference>
<dbReference type="InterPro" id="IPR009057">
    <property type="entry name" value="Homeodomain-like_sf"/>
</dbReference>
<keyword evidence="6" id="KW-0805">Transcription regulation</keyword>
<accession>A0A7J5XQF0</accession>
<dbReference type="Pfam" id="PF00046">
    <property type="entry name" value="Homeodomain"/>
    <property type="match status" value="1"/>
</dbReference>
<dbReference type="Gene3D" id="1.10.10.60">
    <property type="entry name" value="Homeodomain-like"/>
    <property type="match status" value="1"/>
</dbReference>
<keyword evidence="14" id="KW-1185">Reference proteome</keyword>
<evidence type="ECO:0000313" key="14">
    <source>
        <dbReference type="Proteomes" id="UP000518266"/>
    </source>
</evidence>
<evidence type="ECO:0000256" key="9">
    <source>
        <dbReference type="ARBA" id="ARBA00023242"/>
    </source>
</evidence>
<dbReference type="GO" id="GO:0005634">
    <property type="term" value="C:nucleus"/>
    <property type="evidence" value="ECO:0007669"/>
    <property type="project" value="UniProtKB-SubCell"/>
</dbReference>
<evidence type="ECO:0000259" key="12">
    <source>
        <dbReference type="PROSITE" id="PS50071"/>
    </source>
</evidence>
<protein>
    <recommendedName>
        <fullName evidence="3">Homeodomain-only protein</fullName>
    </recommendedName>
</protein>
<dbReference type="OrthoDB" id="6159439at2759"/>
<feature type="DNA-binding region" description="Homeobox" evidence="10">
    <location>
        <begin position="16"/>
        <end position="76"/>
    </location>
</feature>
<evidence type="ECO:0000256" key="3">
    <source>
        <dbReference type="ARBA" id="ARBA00021327"/>
    </source>
</evidence>
<dbReference type="SMART" id="SM00389">
    <property type="entry name" value="HOX"/>
    <property type="match status" value="1"/>
</dbReference>
<keyword evidence="4" id="KW-0217">Developmental protein</keyword>
<evidence type="ECO:0000256" key="11">
    <source>
        <dbReference type="RuleBase" id="RU000682"/>
    </source>
</evidence>
<proteinExistence type="predicted"/>
<dbReference type="Proteomes" id="UP000518266">
    <property type="component" value="Unassembled WGS sequence"/>
</dbReference>
<dbReference type="PANTHER" id="PTHR21408">
    <property type="entry name" value="HOMEODOMAIN-ONLY PROTEIN"/>
    <property type="match status" value="1"/>
</dbReference>
<organism evidence="13 14">
    <name type="scientific">Dissostichus mawsoni</name>
    <name type="common">Antarctic cod</name>
    <dbReference type="NCBI Taxonomy" id="36200"/>
    <lineage>
        <taxon>Eukaryota</taxon>
        <taxon>Metazoa</taxon>
        <taxon>Chordata</taxon>
        <taxon>Craniata</taxon>
        <taxon>Vertebrata</taxon>
        <taxon>Euteleostomi</taxon>
        <taxon>Actinopterygii</taxon>
        <taxon>Neopterygii</taxon>
        <taxon>Teleostei</taxon>
        <taxon>Neoteleostei</taxon>
        <taxon>Acanthomorphata</taxon>
        <taxon>Eupercaria</taxon>
        <taxon>Perciformes</taxon>
        <taxon>Notothenioidei</taxon>
        <taxon>Nototheniidae</taxon>
        <taxon>Dissostichus</taxon>
    </lineage>
</organism>
<comment type="subcellular location">
    <subcellularLocation>
        <location evidence="2 10 11">Nucleus</location>
    </subcellularLocation>
</comment>
<dbReference type="CDD" id="cd00086">
    <property type="entry name" value="homeodomain"/>
    <property type="match status" value="1"/>
</dbReference>
<gene>
    <name evidence="13" type="ORF">F7725_010577</name>
</gene>
<dbReference type="PROSITE" id="PS50071">
    <property type="entry name" value="HOMEOBOX_2"/>
    <property type="match status" value="1"/>
</dbReference>
<dbReference type="GO" id="GO:0030154">
    <property type="term" value="P:cell differentiation"/>
    <property type="evidence" value="ECO:0007669"/>
    <property type="project" value="InterPro"/>
</dbReference>
<keyword evidence="7 10" id="KW-0371">Homeobox</keyword>
<evidence type="ECO:0000313" key="13">
    <source>
        <dbReference type="EMBL" id="KAF3838809.1"/>
    </source>
</evidence>
<evidence type="ECO:0000256" key="10">
    <source>
        <dbReference type="PROSITE-ProRule" id="PRU00108"/>
    </source>
</evidence>
<dbReference type="InterPro" id="IPR001356">
    <property type="entry name" value="HD"/>
</dbReference>
<reference evidence="13 14" key="1">
    <citation type="submission" date="2020-03" db="EMBL/GenBank/DDBJ databases">
        <title>Dissostichus mawsoni Genome sequencing and assembly.</title>
        <authorList>
            <person name="Park H."/>
        </authorList>
    </citation>
    <scope>NUCLEOTIDE SEQUENCE [LARGE SCALE GENOMIC DNA]</scope>
    <source>
        <strain evidence="13">DM0001</strain>
        <tissue evidence="13">Muscle</tissue>
    </source>
</reference>